<dbReference type="Proteomes" id="UP000008810">
    <property type="component" value="Chromosome 2"/>
</dbReference>
<reference evidence="3" key="3">
    <citation type="submission" date="2018-08" db="UniProtKB">
        <authorList>
            <consortium name="EnsemblPlants"/>
        </authorList>
    </citation>
    <scope>IDENTIFICATION</scope>
    <source>
        <strain evidence="3">cv. Bd21</strain>
    </source>
</reference>
<evidence type="ECO:0000313" key="2">
    <source>
        <dbReference type="EMBL" id="PNT73625.1"/>
    </source>
</evidence>
<evidence type="ECO:0000313" key="3">
    <source>
        <dbReference type="EnsemblPlants" id="PNT73625"/>
    </source>
</evidence>
<dbReference type="Pfam" id="PF03478">
    <property type="entry name" value="Beta-prop_KIB1-4"/>
    <property type="match status" value="1"/>
</dbReference>
<dbReference type="EMBL" id="CM000881">
    <property type="protein sequence ID" value="PNT73625.1"/>
    <property type="molecule type" value="Genomic_DNA"/>
</dbReference>
<feature type="domain" description="KIB1-4 beta-propeller" evidence="1">
    <location>
        <begin position="128"/>
        <end position="340"/>
    </location>
</feature>
<dbReference type="PANTHER" id="PTHR33165:SF62">
    <property type="entry name" value="DUF295 DOMAIN-CONTAINING PROTEIN"/>
    <property type="match status" value="1"/>
</dbReference>
<dbReference type="FunCoup" id="A0A2K2DH57">
    <property type="interactions" value="489"/>
</dbReference>
<name>A0A2K2DH57_BRADI</name>
<evidence type="ECO:0000313" key="4">
    <source>
        <dbReference type="Proteomes" id="UP000008810"/>
    </source>
</evidence>
<dbReference type="PANTHER" id="PTHR33165">
    <property type="entry name" value="F-BOX DOMAIN CONTAINING PROTEIN-LIKE-RELATED"/>
    <property type="match status" value="1"/>
</dbReference>
<proteinExistence type="predicted"/>
<organism evidence="2">
    <name type="scientific">Brachypodium distachyon</name>
    <name type="common">Purple false brome</name>
    <name type="synonym">Trachynia distachya</name>
    <dbReference type="NCBI Taxonomy" id="15368"/>
    <lineage>
        <taxon>Eukaryota</taxon>
        <taxon>Viridiplantae</taxon>
        <taxon>Streptophyta</taxon>
        <taxon>Embryophyta</taxon>
        <taxon>Tracheophyta</taxon>
        <taxon>Spermatophyta</taxon>
        <taxon>Magnoliopsida</taxon>
        <taxon>Liliopsida</taxon>
        <taxon>Poales</taxon>
        <taxon>Poaceae</taxon>
        <taxon>BOP clade</taxon>
        <taxon>Pooideae</taxon>
        <taxon>Stipodae</taxon>
        <taxon>Brachypodieae</taxon>
        <taxon>Brachypodium</taxon>
    </lineage>
</organism>
<protein>
    <recommendedName>
        <fullName evidence="1">KIB1-4 beta-propeller domain-containing protein</fullName>
    </recommendedName>
</protein>
<evidence type="ECO:0000259" key="1">
    <source>
        <dbReference type="Pfam" id="PF03478"/>
    </source>
</evidence>
<reference evidence="2" key="2">
    <citation type="submission" date="2017-06" db="EMBL/GenBank/DDBJ databases">
        <title>WGS assembly of Brachypodium distachyon.</title>
        <authorList>
            <consortium name="The International Brachypodium Initiative"/>
            <person name="Lucas S."/>
            <person name="Harmon-Smith M."/>
            <person name="Lail K."/>
            <person name="Tice H."/>
            <person name="Grimwood J."/>
            <person name="Bruce D."/>
            <person name="Barry K."/>
            <person name="Shu S."/>
            <person name="Lindquist E."/>
            <person name="Wang M."/>
            <person name="Pitluck S."/>
            <person name="Vogel J.P."/>
            <person name="Garvin D.F."/>
            <person name="Mockler T.C."/>
            <person name="Schmutz J."/>
            <person name="Rokhsar D."/>
            <person name="Bevan M.W."/>
        </authorList>
    </citation>
    <scope>NUCLEOTIDE SEQUENCE</scope>
    <source>
        <strain evidence="2">Bd21</strain>
    </source>
</reference>
<gene>
    <name evidence="2" type="ORF">BRADI_2g61296v3</name>
</gene>
<dbReference type="InParanoid" id="A0A2K2DH57"/>
<dbReference type="Gramene" id="PNT73625">
    <property type="protein sequence ID" value="PNT73625"/>
    <property type="gene ID" value="BRADI_2g61296v3"/>
</dbReference>
<dbReference type="OrthoDB" id="689185at2759"/>
<dbReference type="AlphaFoldDB" id="A0A2K2DH57"/>
<reference evidence="2 3" key="1">
    <citation type="journal article" date="2010" name="Nature">
        <title>Genome sequencing and analysis of the model grass Brachypodium distachyon.</title>
        <authorList>
            <consortium name="International Brachypodium Initiative"/>
        </authorList>
    </citation>
    <scope>NUCLEOTIDE SEQUENCE [LARGE SCALE GENOMIC DNA]</scope>
    <source>
        <strain evidence="2 3">Bd21</strain>
    </source>
</reference>
<accession>A0A2K2DH57</accession>
<keyword evidence="4" id="KW-1185">Reference proteome</keyword>
<sequence>MAATVTTCRLQDTKAEPDWSTLPDDLVGRISECFLKTDDLDYYVVFRNTVCRDWRRATVNPTADGTDPRFLPTKWIMLDHSIFDDGNVTFVNLTTGRFLHKNVSHVINTYFFVGVMTGSSCSGNVSHRYQTRVLNPFTGAMVHFQAPIPAERVTAVAVTSSPTTMRVFISGLDGDSVSWADQSSESFGDGHGEFVPARGNMRFPCMVPFAGDVYIGDRWDDGPIVSGTDVVAATAADEEEGVRLDQVQQLTTILGPDFPEACRMNMYYLVESEGELLVVMDRLPIYQNGPVVYKLDTVNKEILPISSIGSRALFLSSYRCFSVDASKFPGVQAGSIYYVEQEYTSSTVRDHVAIANWWDDEHGLEDLNDCGRRPFTIIKLLTDYCRTIEYSELEMLSPYGEDNGDYGYYGYYPDGDEWESSAMRGWIQ</sequence>
<dbReference type="InterPro" id="IPR005174">
    <property type="entry name" value="KIB1-4_b-propeller"/>
</dbReference>
<dbReference type="EnsemblPlants" id="PNT73625">
    <property type="protein sequence ID" value="PNT73625"/>
    <property type="gene ID" value="BRADI_2g61296v3"/>
</dbReference>